<proteinExistence type="predicted"/>
<dbReference type="EMBL" id="CP006878">
    <property type="protein sequence ID" value="AJD43372.1"/>
    <property type="molecule type" value="Genomic_DNA"/>
</dbReference>
<evidence type="ECO:0000256" key="1">
    <source>
        <dbReference type="SAM" id="MobiDB-lite"/>
    </source>
</evidence>
<keyword evidence="2" id="KW-0614">Plasmid</keyword>
<gene>
    <name evidence="2" type="ORF">RGR602_PA00025</name>
</gene>
<feature type="region of interest" description="Disordered" evidence="1">
    <location>
        <begin position="1"/>
        <end position="22"/>
    </location>
</feature>
<dbReference type="AlphaFoldDB" id="A0A0B4XA00"/>
<evidence type="ECO:0000313" key="2">
    <source>
        <dbReference type="EMBL" id="AJD43372.1"/>
    </source>
</evidence>
<feature type="compositionally biased region" description="Low complexity" evidence="1">
    <location>
        <begin position="13"/>
        <end position="22"/>
    </location>
</feature>
<dbReference type="HOGENOM" id="CLU_2901078_0_0_5"/>
<dbReference type="KEGG" id="rga:RGR602_PA00025"/>
<geneLocation type="plasmid" evidence="2 3">
    <name>pRgalR602a</name>
</geneLocation>
<accession>A0A0B4XA00</accession>
<evidence type="ECO:0000313" key="3">
    <source>
        <dbReference type="Proteomes" id="UP000031368"/>
    </source>
</evidence>
<protein>
    <submittedName>
        <fullName evidence="2">Uncharacterized protein</fullName>
    </submittedName>
</protein>
<reference evidence="2 3" key="1">
    <citation type="submission" date="2013-11" db="EMBL/GenBank/DDBJ databases">
        <title>Complete genome sequence of Rhizobium gallicum bv. gallicum R602.</title>
        <authorList>
            <person name="Bustos P."/>
            <person name="Santamaria R.I."/>
            <person name="Lozano L."/>
            <person name="Acosta J.L."/>
            <person name="Ormeno-Orrillo E."/>
            <person name="Rogel M.A."/>
            <person name="Romero D."/>
            <person name="Cevallos M.A."/>
            <person name="Martinez-Romero E."/>
            <person name="Gonzalez V."/>
        </authorList>
    </citation>
    <scope>NUCLEOTIDE SEQUENCE [LARGE SCALE GENOMIC DNA]</scope>
    <source>
        <strain evidence="2 3">R602</strain>
        <plasmid evidence="2 3">pRgalR602a</plasmid>
    </source>
</reference>
<sequence length="62" mass="7175">MRWPATIPQTRQSSHGSMTSSASMQWMPGLLAEGWRLERGRPVYCVPMDAERLKEELEKTIR</sequence>
<name>A0A0B4XA00_9HYPH</name>
<dbReference type="Proteomes" id="UP000031368">
    <property type="component" value="Plasmid pRgalR602a"/>
</dbReference>
<keyword evidence="3" id="KW-1185">Reference proteome</keyword>
<organism evidence="2 3">
    <name type="scientific">Rhizobium gallicum bv. gallicum R602sp</name>
    <dbReference type="NCBI Taxonomy" id="1041138"/>
    <lineage>
        <taxon>Bacteria</taxon>
        <taxon>Pseudomonadati</taxon>
        <taxon>Pseudomonadota</taxon>
        <taxon>Alphaproteobacteria</taxon>
        <taxon>Hyphomicrobiales</taxon>
        <taxon>Rhizobiaceae</taxon>
        <taxon>Rhizobium/Agrobacterium group</taxon>
        <taxon>Rhizobium</taxon>
    </lineage>
</organism>